<feature type="domain" description="Putative zinc-ribbon" evidence="4">
    <location>
        <begin position="6"/>
        <end position="30"/>
    </location>
</feature>
<dbReference type="AlphaFoldDB" id="A0A1F5YG22"/>
<proteinExistence type="predicted"/>
<dbReference type="Proteomes" id="UP000176992">
    <property type="component" value="Unassembled WGS sequence"/>
</dbReference>
<gene>
    <name evidence="5" type="ORF">A2Z86_11910</name>
</gene>
<feature type="region of interest" description="Disordered" evidence="1">
    <location>
        <begin position="107"/>
        <end position="206"/>
    </location>
</feature>
<name>A0A1F5YG22_9BACT</name>
<feature type="compositionally biased region" description="Basic and acidic residues" evidence="1">
    <location>
        <begin position="174"/>
        <end position="206"/>
    </location>
</feature>
<sequence>MDNGDMKKCPYCAEMIKAEAIKCRYCGSVLAKKGIEYTAAGPQGFWHRVNQGKKIAGVCTGLAQQFDSPVMVLPLRVFFVVSTLFYAFGPILYILLWILMPAPTEQAAAGQPGPVQAPGAVYHPPYAPQSYGPQPPPVDRYPGQAARPDSAYAPPGMYTEETGKAGANSAGSPDESKASPKPEEGVLDLGRSESKASEPKKGEKSE</sequence>
<evidence type="ECO:0000256" key="1">
    <source>
        <dbReference type="SAM" id="MobiDB-lite"/>
    </source>
</evidence>
<feature type="transmembrane region" description="Helical" evidence="2">
    <location>
        <begin position="77"/>
        <end position="99"/>
    </location>
</feature>
<evidence type="ECO:0000259" key="4">
    <source>
        <dbReference type="Pfam" id="PF13248"/>
    </source>
</evidence>
<feature type="domain" description="Phage shock protein PspC N-terminal" evidence="3">
    <location>
        <begin position="48"/>
        <end position="102"/>
    </location>
</feature>
<accession>A0A1F5YG22</accession>
<dbReference type="InterPro" id="IPR007168">
    <property type="entry name" value="Phageshock_PspC_N"/>
</dbReference>
<protein>
    <submittedName>
        <fullName evidence="5">Uncharacterized protein</fullName>
    </submittedName>
</protein>
<keyword evidence="2" id="KW-1133">Transmembrane helix</keyword>
<dbReference type="InterPro" id="IPR059113">
    <property type="entry name" value="Znf_ribbon"/>
</dbReference>
<evidence type="ECO:0000313" key="5">
    <source>
        <dbReference type="EMBL" id="OGF99137.1"/>
    </source>
</evidence>
<reference evidence="5 6" key="1">
    <citation type="journal article" date="2016" name="Nat. Commun.">
        <title>Thousands of microbial genomes shed light on interconnected biogeochemical processes in an aquifer system.</title>
        <authorList>
            <person name="Anantharaman K."/>
            <person name="Brown C.T."/>
            <person name="Hug L.A."/>
            <person name="Sharon I."/>
            <person name="Castelle C.J."/>
            <person name="Probst A.J."/>
            <person name="Thomas B.C."/>
            <person name="Singh A."/>
            <person name="Wilkins M.J."/>
            <person name="Karaoz U."/>
            <person name="Brodie E.L."/>
            <person name="Williams K.H."/>
            <person name="Hubbard S.S."/>
            <person name="Banfield J.F."/>
        </authorList>
    </citation>
    <scope>NUCLEOTIDE SEQUENCE [LARGE SCALE GENOMIC DNA]</scope>
</reference>
<evidence type="ECO:0000256" key="2">
    <source>
        <dbReference type="SAM" id="Phobius"/>
    </source>
</evidence>
<organism evidence="5 6">
    <name type="scientific">Candidatus Glassbacteria bacterium GWA2_58_10</name>
    <dbReference type="NCBI Taxonomy" id="1817865"/>
    <lineage>
        <taxon>Bacteria</taxon>
        <taxon>Candidatus Glassiibacteriota</taxon>
    </lineage>
</organism>
<evidence type="ECO:0000313" key="6">
    <source>
        <dbReference type="Proteomes" id="UP000176992"/>
    </source>
</evidence>
<keyword evidence="2" id="KW-0472">Membrane</keyword>
<feature type="compositionally biased region" description="Low complexity" evidence="1">
    <location>
        <begin position="107"/>
        <end position="121"/>
    </location>
</feature>
<evidence type="ECO:0000259" key="3">
    <source>
        <dbReference type="Pfam" id="PF04024"/>
    </source>
</evidence>
<comment type="caution">
    <text evidence="5">The sequence shown here is derived from an EMBL/GenBank/DDBJ whole genome shotgun (WGS) entry which is preliminary data.</text>
</comment>
<keyword evidence="2" id="KW-0812">Transmembrane</keyword>
<dbReference type="Pfam" id="PF13248">
    <property type="entry name" value="Zn_ribbon_3"/>
    <property type="match status" value="1"/>
</dbReference>
<dbReference type="EMBL" id="MFIV01000041">
    <property type="protein sequence ID" value="OGF99137.1"/>
    <property type="molecule type" value="Genomic_DNA"/>
</dbReference>
<dbReference type="Pfam" id="PF04024">
    <property type="entry name" value="PspC"/>
    <property type="match status" value="1"/>
</dbReference>